<protein>
    <recommendedName>
        <fullName evidence="6">Reticulon-like protein</fullName>
    </recommendedName>
</protein>
<evidence type="ECO:0000256" key="1">
    <source>
        <dbReference type="ARBA" id="ARBA00004477"/>
    </source>
</evidence>
<comment type="subcellular location">
    <subcellularLocation>
        <location evidence="1 6">Endoplasmic reticulum membrane</location>
        <topology evidence="1 6">Multi-pass membrane protein</topology>
    </subcellularLocation>
</comment>
<accession>A0ABM0JJL7</accession>
<evidence type="ECO:0000259" key="8">
    <source>
        <dbReference type="PROSITE" id="PS50845"/>
    </source>
</evidence>
<gene>
    <name evidence="10" type="primary">LOC101861198</name>
</gene>
<feature type="domain" description="Reticulon" evidence="8">
    <location>
        <begin position="77"/>
        <end position="266"/>
    </location>
</feature>
<dbReference type="PANTHER" id="PTHR45799:SF2">
    <property type="entry name" value="RETICULON-LIKE PROTEIN"/>
    <property type="match status" value="1"/>
</dbReference>
<sequence>MADTTPPDNFEFQPENDFEKISAPGSGFDQEGDGLLAAGDEPQDGEVSTTTDNAGSFLKGVDPRDSVDEDESSVQVLVDLIYWRDVKKTGVVFGAMLTVLLCLAIFSLVSVLAYLSLALLTVSFSFVVYKKIMGAVQKSNDGHPFKVLLEMDIDLKEEKLKTVIQTLLNNINKTVNELRRLFFIEDIVDSIKFGLMLWLSTYIGSLLNGITLVILAVILLFTLPKVYETYQVQIDQYVGQAKAQINNVLTIVQSKLPFLKKKDKAQ</sequence>
<dbReference type="Proteomes" id="UP000694888">
    <property type="component" value="Unplaced"/>
</dbReference>
<feature type="region of interest" description="Disordered" evidence="7">
    <location>
        <begin position="1"/>
        <end position="67"/>
    </location>
</feature>
<keyword evidence="4 6" id="KW-1133">Transmembrane helix</keyword>
<organism evidence="9 10">
    <name type="scientific">Aplysia californica</name>
    <name type="common">California sea hare</name>
    <dbReference type="NCBI Taxonomy" id="6500"/>
    <lineage>
        <taxon>Eukaryota</taxon>
        <taxon>Metazoa</taxon>
        <taxon>Spiralia</taxon>
        <taxon>Lophotrochozoa</taxon>
        <taxon>Mollusca</taxon>
        <taxon>Gastropoda</taxon>
        <taxon>Heterobranchia</taxon>
        <taxon>Euthyneura</taxon>
        <taxon>Tectipleura</taxon>
        <taxon>Aplysiida</taxon>
        <taxon>Aplysioidea</taxon>
        <taxon>Aplysiidae</taxon>
        <taxon>Aplysia</taxon>
    </lineage>
</organism>
<evidence type="ECO:0000313" key="9">
    <source>
        <dbReference type="Proteomes" id="UP000694888"/>
    </source>
</evidence>
<keyword evidence="3 6" id="KW-0256">Endoplasmic reticulum</keyword>
<keyword evidence="5 6" id="KW-0472">Membrane</keyword>
<name>A0ABM0JJL7_APLCA</name>
<dbReference type="RefSeq" id="XP_005095181.2">
    <property type="nucleotide sequence ID" value="XM_005095124.3"/>
</dbReference>
<dbReference type="Pfam" id="PF02453">
    <property type="entry name" value="Reticulon"/>
    <property type="match status" value="1"/>
</dbReference>
<dbReference type="PANTHER" id="PTHR45799">
    <property type="entry name" value="RETICULON-LIKE PROTEIN"/>
    <property type="match status" value="1"/>
</dbReference>
<evidence type="ECO:0000256" key="6">
    <source>
        <dbReference type="RuleBase" id="RU363132"/>
    </source>
</evidence>
<evidence type="ECO:0000313" key="10">
    <source>
        <dbReference type="RefSeq" id="XP_005095181.2"/>
    </source>
</evidence>
<keyword evidence="2 6" id="KW-0812">Transmembrane</keyword>
<evidence type="ECO:0000256" key="2">
    <source>
        <dbReference type="ARBA" id="ARBA00022692"/>
    </source>
</evidence>
<dbReference type="InterPro" id="IPR003388">
    <property type="entry name" value="Reticulon"/>
</dbReference>
<keyword evidence="9" id="KW-1185">Reference proteome</keyword>
<feature type="transmembrane region" description="Helical" evidence="6">
    <location>
        <begin position="89"/>
        <end position="106"/>
    </location>
</feature>
<dbReference type="GeneID" id="101861198"/>
<evidence type="ECO:0000256" key="5">
    <source>
        <dbReference type="ARBA" id="ARBA00023136"/>
    </source>
</evidence>
<reference evidence="10" key="1">
    <citation type="submission" date="2025-08" db="UniProtKB">
        <authorList>
            <consortium name="RefSeq"/>
        </authorList>
    </citation>
    <scope>IDENTIFICATION</scope>
</reference>
<dbReference type="Gene3D" id="1.20.5.2480">
    <property type="match status" value="1"/>
</dbReference>
<proteinExistence type="predicted"/>
<evidence type="ECO:0000256" key="7">
    <source>
        <dbReference type="SAM" id="MobiDB-lite"/>
    </source>
</evidence>
<dbReference type="PROSITE" id="PS50845">
    <property type="entry name" value="RETICULON"/>
    <property type="match status" value="1"/>
</dbReference>
<evidence type="ECO:0000256" key="4">
    <source>
        <dbReference type="ARBA" id="ARBA00022989"/>
    </source>
</evidence>
<dbReference type="InterPro" id="IPR046964">
    <property type="entry name" value="RTN1-4"/>
</dbReference>
<evidence type="ECO:0000256" key="3">
    <source>
        <dbReference type="ARBA" id="ARBA00022824"/>
    </source>
</evidence>
<feature type="transmembrane region" description="Helical" evidence="6">
    <location>
        <begin position="195"/>
        <end position="221"/>
    </location>
</feature>